<accession>A0A174R785</accession>
<dbReference type="AlphaFoldDB" id="A0A174R785"/>
<dbReference type="Proteomes" id="UP000095746">
    <property type="component" value="Unassembled WGS sequence"/>
</dbReference>
<evidence type="ECO:0000313" key="2">
    <source>
        <dbReference type="Proteomes" id="UP000095746"/>
    </source>
</evidence>
<reference evidence="1 2" key="1">
    <citation type="submission" date="2015-09" db="EMBL/GenBank/DDBJ databases">
        <authorList>
            <consortium name="Pathogen Informatics"/>
        </authorList>
    </citation>
    <scope>NUCLEOTIDE SEQUENCE [LARGE SCALE GENOMIC DNA]</scope>
    <source>
        <strain evidence="1 2">2789STDY5608854</strain>
    </source>
</reference>
<proteinExistence type="predicted"/>
<dbReference type="EMBL" id="CYZT01000499">
    <property type="protein sequence ID" value="CUP79078.1"/>
    <property type="molecule type" value="Genomic_DNA"/>
</dbReference>
<protein>
    <submittedName>
        <fullName evidence="1">Uncharacterized protein</fullName>
    </submittedName>
</protein>
<sequence>MAAAASSDIRVMRMVSCPPERIASTMRAICSGVLPAP</sequence>
<organism evidence="1 2">
    <name type="scientific">Flavonifractor plautii</name>
    <name type="common">Fusobacterium plautii</name>
    <dbReference type="NCBI Taxonomy" id="292800"/>
    <lineage>
        <taxon>Bacteria</taxon>
        <taxon>Bacillati</taxon>
        <taxon>Bacillota</taxon>
        <taxon>Clostridia</taxon>
        <taxon>Eubacteriales</taxon>
        <taxon>Oscillospiraceae</taxon>
        <taxon>Flavonifractor</taxon>
    </lineage>
</organism>
<name>A0A174R785_FLAPL</name>
<gene>
    <name evidence="1" type="ORF">ERS852411_03595</name>
</gene>
<evidence type="ECO:0000313" key="1">
    <source>
        <dbReference type="EMBL" id="CUP79078.1"/>
    </source>
</evidence>